<accession>A0A0P7ZGR7</accession>
<dbReference type="Proteomes" id="UP000050465">
    <property type="component" value="Unassembled WGS sequence"/>
</dbReference>
<dbReference type="STRING" id="1666911.HLUCCA11_16905"/>
<dbReference type="FunFam" id="3.40.50.2300:FF:000002">
    <property type="entry name" value="DNA-binding response regulator PhoP"/>
    <property type="match status" value="1"/>
</dbReference>
<dbReference type="Pfam" id="PF00072">
    <property type="entry name" value="Response_reg"/>
    <property type="match status" value="1"/>
</dbReference>
<evidence type="ECO:0000256" key="7">
    <source>
        <dbReference type="PROSITE-ProRule" id="PRU01091"/>
    </source>
</evidence>
<sequence length="271" mass="29810">MRLLLVEDDSQLAESLSEALVAQRYIVDVVKDGEAGWCQMQALDYDMTLMDVTLPRLDGIGLCQRLRSRGYQLPILMLTARDTSQDKVRGLDAGADAYMVKPFDLSELLAQVRALLRRGSAPVTTTLSYENLRLNSETYEASYGKQPLRLTPKEFSILELLLHNGRRVLSRAFILDALWSMQSPPDEETIKAHVKTLRHKLRAAGAPPTFIETVRGLGYRLQQNPLNSSMKQPIGQPISQPIKQPISPALNSSISSSAGSAVSSSSQSAAA</sequence>
<evidence type="ECO:0000256" key="6">
    <source>
        <dbReference type="PROSITE-ProRule" id="PRU00169"/>
    </source>
</evidence>
<evidence type="ECO:0000256" key="4">
    <source>
        <dbReference type="ARBA" id="ARBA00023125"/>
    </source>
</evidence>
<feature type="domain" description="Response regulatory" evidence="9">
    <location>
        <begin position="2"/>
        <end position="116"/>
    </location>
</feature>
<reference evidence="11 12" key="1">
    <citation type="submission" date="2015-09" db="EMBL/GenBank/DDBJ databases">
        <title>Identification and resolution of microdiversity through metagenomic sequencing of parallel consortia.</title>
        <authorList>
            <person name="Nelson W.C."/>
            <person name="Romine M.F."/>
            <person name="Lindemann S.R."/>
        </authorList>
    </citation>
    <scope>NUCLEOTIDE SEQUENCE [LARGE SCALE GENOMIC DNA]</scope>
    <source>
        <strain evidence="11">Ana</strain>
    </source>
</reference>
<dbReference type="SUPFAM" id="SSF46894">
    <property type="entry name" value="C-terminal effector domain of the bipartite response regulators"/>
    <property type="match status" value="1"/>
</dbReference>
<evidence type="ECO:0000256" key="8">
    <source>
        <dbReference type="SAM" id="MobiDB-lite"/>
    </source>
</evidence>
<dbReference type="PANTHER" id="PTHR48111:SF15">
    <property type="entry name" value="OMPR SUBFAMILY"/>
    <property type="match status" value="1"/>
</dbReference>
<dbReference type="InterPro" id="IPR001867">
    <property type="entry name" value="OmpR/PhoB-type_DNA-bd"/>
</dbReference>
<dbReference type="InterPro" id="IPR001789">
    <property type="entry name" value="Sig_transdc_resp-reg_receiver"/>
</dbReference>
<dbReference type="GO" id="GO:0006355">
    <property type="term" value="P:regulation of DNA-templated transcription"/>
    <property type="evidence" value="ECO:0007669"/>
    <property type="project" value="InterPro"/>
</dbReference>
<feature type="domain" description="OmpR/PhoB-type" evidence="10">
    <location>
        <begin position="124"/>
        <end position="223"/>
    </location>
</feature>
<dbReference type="SUPFAM" id="SSF52172">
    <property type="entry name" value="CheY-like"/>
    <property type="match status" value="1"/>
</dbReference>
<dbReference type="AlphaFoldDB" id="A0A0P7ZGR7"/>
<keyword evidence="4 7" id="KW-0238">DNA-binding</keyword>
<dbReference type="InterPro" id="IPR011006">
    <property type="entry name" value="CheY-like_superfamily"/>
</dbReference>
<dbReference type="InterPro" id="IPR039420">
    <property type="entry name" value="WalR-like"/>
</dbReference>
<feature type="region of interest" description="Disordered" evidence="8">
    <location>
        <begin position="225"/>
        <end position="271"/>
    </location>
</feature>
<evidence type="ECO:0000256" key="5">
    <source>
        <dbReference type="ARBA" id="ARBA00023163"/>
    </source>
</evidence>
<keyword evidence="1 6" id="KW-0597">Phosphoprotein</keyword>
<evidence type="ECO:0000313" key="12">
    <source>
        <dbReference type="Proteomes" id="UP000050465"/>
    </source>
</evidence>
<dbReference type="GO" id="GO:0000156">
    <property type="term" value="F:phosphorelay response regulator activity"/>
    <property type="evidence" value="ECO:0007669"/>
    <property type="project" value="TreeGrafter"/>
</dbReference>
<comment type="caution">
    <text evidence="11">The sequence shown here is derived from an EMBL/GenBank/DDBJ whole genome shotgun (WGS) entry which is preliminary data.</text>
</comment>
<dbReference type="PROSITE" id="PS50110">
    <property type="entry name" value="RESPONSE_REGULATORY"/>
    <property type="match status" value="1"/>
</dbReference>
<gene>
    <name evidence="11" type="ORF">HLUCCA11_16905</name>
</gene>
<dbReference type="InterPro" id="IPR036388">
    <property type="entry name" value="WH-like_DNA-bd_sf"/>
</dbReference>
<evidence type="ECO:0000259" key="9">
    <source>
        <dbReference type="PROSITE" id="PS50110"/>
    </source>
</evidence>
<dbReference type="SMART" id="SM00448">
    <property type="entry name" value="REC"/>
    <property type="match status" value="1"/>
</dbReference>
<dbReference type="GO" id="GO:0005829">
    <property type="term" value="C:cytosol"/>
    <property type="evidence" value="ECO:0007669"/>
    <property type="project" value="TreeGrafter"/>
</dbReference>
<dbReference type="PROSITE" id="PS51755">
    <property type="entry name" value="OMPR_PHOB"/>
    <property type="match status" value="1"/>
</dbReference>
<feature type="modified residue" description="4-aspartylphosphate" evidence="6">
    <location>
        <position position="51"/>
    </location>
</feature>
<dbReference type="CDD" id="cd17624">
    <property type="entry name" value="REC_OmpR_PmrA-like"/>
    <property type="match status" value="1"/>
</dbReference>
<evidence type="ECO:0000259" key="10">
    <source>
        <dbReference type="PROSITE" id="PS51755"/>
    </source>
</evidence>
<dbReference type="SMART" id="SM00862">
    <property type="entry name" value="Trans_reg_C"/>
    <property type="match status" value="1"/>
</dbReference>
<organism evidence="11 12">
    <name type="scientific">Phormidesmis priestleyi Ana</name>
    <dbReference type="NCBI Taxonomy" id="1666911"/>
    <lineage>
        <taxon>Bacteria</taxon>
        <taxon>Bacillati</taxon>
        <taxon>Cyanobacteriota</taxon>
        <taxon>Cyanophyceae</taxon>
        <taxon>Leptolyngbyales</taxon>
        <taxon>Leptolyngbyaceae</taxon>
        <taxon>Phormidesmis</taxon>
    </lineage>
</organism>
<evidence type="ECO:0000256" key="1">
    <source>
        <dbReference type="ARBA" id="ARBA00022553"/>
    </source>
</evidence>
<evidence type="ECO:0000256" key="3">
    <source>
        <dbReference type="ARBA" id="ARBA00023015"/>
    </source>
</evidence>
<dbReference type="Pfam" id="PF00486">
    <property type="entry name" value="Trans_reg_C"/>
    <property type="match status" value="1"/>
</dbReference>
<protein>
    <submittedName>
        <fullName evidence="11">Response regulators consisting of a CheY-like receiver domain and a winged-helix DNA-binding domain</fullName>
    </submittedName>
</protein>
<feature type="compositionally biased region" description="Low complexity" evidence="8">
    <location>
        <begin position="231"/>
        <end position="271"/>
    </location>
</feature>
<dbReference type="CDD" id="cd00383">
    <property type="entry name" value="trans_reg_C"/>
    <property type="match status" value="1"/>
</dbReference>
<keyword evidence="5" id="KW-0804">Transcription</keyword>
<dbReference type="PATRIC" id="fig|1666911.3.peg.1142"/>
<dbReference type="Gene3D" id="1.10.10.10">
    <property type="entry name" value="Winged helix-like DNA-binding domain superfamily/Winged helix DNA-binding domain"/>
    <property type="match status" value="1"/>
</dbReference>
<dbReference type="EMBL" id="LJZR01000026">
    <property type="protein sequence ID" value="KPQ33833.1"/>
    <property type="molecule type" value="Genomic_DNA"/>
</dbReference>
<keyword evidence="2" id="KW-0902">Two-component regulatory system</keyword>
<name>A0A0P7ZGR7_9CYAN</name>
<evidence type="ECO:0000256" key="2">
    <source>
        <dbReference type="ARBA" id="ARBA00023012"/>
    </source>
</evidence>
<feature type="DNA-binding region" description="OmpR/PhoB-type" evidence="7">
    <location>
        <begin position="124"/>
        <end position="223"/>
    </location>
</feature>
<dbReference type="GO" id="GO:0000976">
    <property type="term" value="F:transcription cis-regulatory region binding"/>
    <property type="evidence" value="ECO:0007669"/>
    <property type="project" value="TreeGrafter"/>
</dbReference>
<keyword evidence="3" id="KW-0805">Transcription regulation</keyword>
<dbReference type="GO" id="GO:0032993">
    <property type="term" value="C:protein-DNA complex"/>
    <property type="evidence" value="ECO:0007669"/>
    <property type="project" value="TreeGrafter"/>
</dbReference>
<dbReference type="PANTHER" id="PTHR48111">
    <property type="entry name" value="REGULATOR OF RPOS"/>
    <property type="match status" value="1"/>
</dbReference>
<dbReference type="InterPro" id="IPR016032">
    <property type="entry name" value="Sig_transdc_resp-reg_C-effctor"/>
</dbReference>
<dbReference type="Gene3D" id="6.10.250.690">
    <property type="match status" value="1"/>
</dbReference>
<proteinExistence type="predicted"/>
<evidence type="ECO:0000313" key="11">
    <source>
        <dbReference type="EMBL" id="KPQ33833.1"/>
    </source>
</evidence>
<dbReference type="Gene3D" id="3.40.50.2300">
    <property type="match status" value="1"/>
</dbReference>